<dbReference type="NCBIfam" id="NF004490">
    <property type="entry name" value="PRK05820.1"/>
    <property type="match status" value="1"/>
</dbReference>
<dbReference type="AlphaFoldDB" id="A0A6M5YPU0"/>
<dbReference type="SUPFAM" id="SSF47648">
    <property type="entry name" value="Nucleoside phosphorylase/phosphoribosyltransferase N-terminal domain"/>
    <property type="match status" value="1"/>
</dbReference>
<dbReference type="SMART" id="SM00941">
    <property type="entry name" value="PYNP_C"/>
    <property type="match status" value="1"/>
</dbReference>
<dbReference type="NCBIfam" id="TIGR02644">
    <property type="entry name" value="Y_phosphoryl"/>
    <property type="match status" value="1"/>
</dbReference>
<comment type="subunit">
    <text evidence="2">Homodimer.</text>
</comment>
<dbReference type="Pfam" id="PF07831">
    <property type="entry name" value="PYNP_C"/>
    <property type="match status" value="1"/>
</dbReference>
<dbReference type="EMBL" id="CP053452">
    <property type="protein sequence ID" value="QJW95313.1"/>
    <property type="molecule type" value="Genomic_DNA"/>
</dbReference>
<dbReference type="Gene3D" id="3.40.1030.10">
    <property type="entry name" value="Nucleoside phosphorylase/phosphoribosyltransferase catalytic domain"/>
    <property type="match status" value="1"/>
</dbReference>
<dbReference type="Proteomes" id="UP000503447">
    <property type="component" value="Chromosome"/>
</dbReference>
<name>A0A6M5YPU0_9BACT</name>
<accession>A0A6M5YPU0</accession>
<protein>
    <recommendedName>
        <fullName evidence="3">thymidine phosphorylase</fullName>
        <ecNumber evidence="3">2.4.2.4</ecNumber>
    </recommendedName>
</protein>
<dbReference type="InterPro" id="IPR036566">
    <property type="entry name" value="PYNP-like_C_sf"/>
</dbReference>
<dbReference type="KEGG" id="ftj:FTUN_2860"/>
<evidence type="ECO:0000256" key="3">
    <source>
        <dbReference type="ARBA" id="ARBA00011892"/>
    </source>
</evidence>
<sequence length="436" mass="45016">MRPGDVIQTKRDGGELSHAQIAAFVNAAARLDGSGWEKYHLTALLMAIYLKGMTPAETAHLTRAMAESGTRLDLADIAGPKVDKHSTGGVGDKTSLILGPLAAACGVVVPMMSGRGLGHSGGTLDKLESIPGFNVNLTEAQFRAALRKVGLGMIGQTADIAPADKTLYALRDVTATVESIPLITASILSKKLAEGISGLVMDVKCGAGAFMKTREQARALAESLVAVGTANGLRVSALITAMDAPLGRYVGNALEVIESIEALKGNGPADLTDLSVKLAARMVELAGIATGPDAEAKVRTALSSGAGLDVFRKCIEQQGGDPRVIDDYSRLPRAPGTVPFVAGTAGSITSINAEQVGIAVRVLGGGRNRAEDEIDHRVGIIVRAKPGEYVTADQTVFELHGCDAAKMSQAAAILSGAYTLGEAPPPEPPLVLGELT</sequence>
<keyword evidence="9" id="KW-1185">Reference proteome</keyword>
<dbReference type="EC" id="2.4.2.4" evidence="3"/>
<comment type="similarity">
    <text evidence="1">Belongs to the thymidine/pyrimidine-nucleoside phosphorylase family.</text>
</comment>
<evidence type="ECO:0000256" key="4">
    <source>
        <dbReference type="ARBA" id="ARBA00022676"/>
    </source>
</evidence>
<evidence type="ECO:0000313" key="8">
    <source>
        <dbReference type="EMBL" id="QJW95313.1"/>
    </source>
</evidence>
<dbReference type="InterPro" id="IPR017459">
    <property type="entry name" value="Glycosyl_Trfase_fam3_N_dom"/>
</dbReference>
<dbReference type="Pfam" id="PF00591">
    <property type="entry name" value="Glycos_transf_3"/>
    <property type="match status" value="1"/>
</dbReference>
<dbReference type="InterPro" id="IPR018090">
    <property type="entry name" value="Pyrmidine_PPas_bac/euk"/>
</dbReference>
<evidence type="ECO:0000256" key="6">
    <source>
        <dbReference type="ARBA" id="ARBA00048550"/>
    </source>
</evidence>
<evidence type="ECO:0000256" key="2">
    <source>
        <dbReference type="ARBA" id="ARBA00011738"/>
    </source>
</evidence>
<dbReference type="SUPFAM" id="SSF52418">
    <property type="entry name" value="Nucleoside phosphorylase/phosphoribosyltransferase catalytic domain"/>
    <property type="match status" value="1"/>
</dbReference>
<dbReference type="FunFam" id="3.40.1030.10:FF:000003">
    <property type="entry name" value="Pyrimidine-nucleoside phosphorylase"/>
    <property type="match status" value="1"/>
</dbReference>
<dbReference type="GO" id="GO:0006213">
    <property type="term" value="P:pyrimidine nucleoside metabolic process"/>
    <property type="evidence" value="ECO:0007669"/>
    <property type="project" value="InterPro"/>
</dbReference>
<dbReference type="InterPro" id="IPR000312">
    <property type="entry name" value="Glycosyl_Trfase_fam3"/>
</dbReference>
<dbReference type="InterPro" id="IPR036320">
    <property type="entry name" value="Glycosyl_Trfase_fam3_N_dom_sf"/>
</dbReference>
<dbReference type="Gene3D" id="1.20.970.10">
    <property type="entry name" value="Transferase, Pyrimidine Nucleoside Phosphorylase, Chain C"/>
    <property type="match status" value="1"/>
</dbReference>
<evidence type="ECO:0000256" key="5">
    <source>
        <dbReference type="ARBA" id="ARBA00022679"/>
    </source>
</evidence>
<organism evidence="8 9">
    <name type="scientific">Frigoriglobus tundricola</name>
    <dbReference type="NCBI Taxonomy" id="2774151"/>
    <lineage>
        <taxon>Bacteria</taxon>
        <taxon>Pseudomonadati</taxon>
        <taxon>Planctomycetota</taxon>
        <taxon>Planctomycetia</taxon>
        <taxon>Gemmatales</taxon>
        <taxon>Gemmataceae</taxon>
        <taxon>Frigoriglobus</taxon>
    </lineage>
</organism>
<reference evidence="9" key="1">
    <citation type="submission" date="2020-05" db="EMBL/GenBank/DDBJ databases">
        <title>Frigoriglobus tundricola gen. nov., sp. nov., a psychrotolerant cellulolytic planctomycete of the family Gemmataceae with two divergent copies of 16S rRNA gene.</title>
        <authorList>
            <person name="Kulichevskaya I.S."/>
            <person name="Ivanova A.A."/>
            <person name="Naumoff D.G."/>
            <person name="Beletsky A.V."/>
            <person name="Rijpstra W.I.C."/>
            <person name="Sinninghe Damste J.S."/>
            <person name="Mardanov A.V."/>
            <person name="Ravin N.V."/>
            <person name="Dedysh S.N."/>
        </authorList>
    </citation>
    <scope>NUCLEOTIDE SEQUENCE [LARGE SCALE GENOMIC DNA]</scope>
    <source>
        <strain evidence="9">PL17</strain>
    </source>
</reference>
<evidence type="ECO:0000256" key="1">
    <source>
        <dbReference type="ARBA" id="ARBA00006915"/>
    </source>
</evidence>
<dbReference type="SUPFAM" id="SSF54680">
    <property type="entry name" value="Pyrimidine nucleoside phosphorylase C-terminal domain"/>
    <property type="match status" value="1"/>
</dbReference>
<dbReference type="GO" id="GO:0004645">
    <property type="term" value="F:1,4-alpha-oligoglucan phosphorylase activity"/>
    <property type="evidence" value="ECO:0007669"/>
    <property type="project" value="InterPro"/>
</dbReference>
<evidence type="ECO:0000259" key="7">
    <source>
        <dbReference type="SMART" id="SM00941"/>
    </source>
</evidence>
<dbReference type="GO" id="GO:0005829">
    <property type="term" value="C:cytosol"/>
    <property type="evidence" value="ECO:0007669"/>
    <property type="project" value="TreeGrafter"/>
</dbReference>
<gene>
    <name evidence="8" type="ORF">FTUN_2860</name>
</gene>
<dbReference type="PANTHER" id="PTHR10515:SF0">
    <property type="entry name" value="THYMIDINE PHOSPHORYLASE"/>
    <property type="match status" value="1"/>
</dbReference>
<dbReference type="Pfam" id="PF02885">
    <property type="entry name" value="Glycos_trans_3N"/>
    <property type="match status" value="1"/>
</dbReference>
<keyword evidence="4 8" id="KW-0328">Glycosyltransferase</keyword>
<dbReference type="Gene3D" id="3.90.1170.30">
    <property type="entry name" value="Pyrimidine nucleoside phosphorylase-like, C-terminal domain"/>
    <property type="match status" value="1"/>
</dbReference>
<dbReference type="InterPro" id="IPR000053">
    <property type="entry name" value="Thymidine/pyrmidine_PPase"/>
</dbReference>
<evidence type="ECO:0000313" key="9">
    <source>
        <dbReference type="Proteomes" id="UP000503447"/>
    </source>
</evidence>
<comment type="catalytic activity">
    <reaction evidence="6">
        <text>thymidine + phosphate = 2-deoxy-alpha-D-ribose 1-phosphate + thymine</text>
        <dbReference type="Rhea" id="RHEA:16037"/>
        <dbReference type="ChEBI" id="CHEBI:17748"/>
        <dbReference type="ChEBI" id="CHEBI:17821"/>
        <dbReference type="ChEBI" id="CHEBI:43474"/>
        <dbReference type="ChEBI" id="CHEBI:57259"/>
        <dbReference type="EC" id="2.4.2.4"/>
    </reaction>
</comment>
<dbReference type="PIRSF" id="PIRSF000478">
    <property type="entry name" value="TP_PyNP"/>
    <property type="match status" value="1"/>
</dbReference>
<dbReference type="GO" id="GO:0009032">
    <property type="term" value="F:thymidine phosphorylase activity"/>
    <property type="evidence" value="ECO:0007669"/>
    <property type="project" value="UniProtKB-EC"/>
</dbReference>
<dbReference type="GO" id="GO:0006206">
    <property type="term" value="P:pyrimidine nucleobase metabolic process"/>
    <property type="evidence" value="ECO:0007669"/>
    <property type="project" value="InterPro"/>
</dbReference>
<keyword evidence="5 8" id="KW-0808">Transferase</keyword>
<dbReference type="RefSeq" id="WP_171471118.1">
    <property type="nucleotide sequence ID" value="NZ_CP053452.2"/>
</dbReference>
<dbReference type="InterPro" id="IPR013102">
    <property type="entry name" value="PYNP_C"/>
</dbReference>
<feature type="domain" description="Pyrimidine nucleoside phosphorylase C-terminal" evidence="7">
    <location>
        <begin position="347"/>
        <end position="421"/>
    </location>
</feature>
<dbReference type="PANTHER" id="PTHR10515">
    <property type="entry name" value="THYMIDINE PHOSPHORYLASE"/>
    <property type="match status" value="1"/>
</dbReference>
<dbReference type="InterPro" id="IPR035902">
    <property type="entry name" value="Nuc_phospho_transferase"/>
</dbReference>
<proteinExistence type="inferred from homology"/>